<evidence type="ECO:0000256" key="2">
    <source>
        <dbReference type="ARBA" id="ARBA00022475"/>
    </source>
</evidence>
<reference evidence="7 8" key="1">
    <citation type="submission" date="2018-09" db="EMBL/GenBank/DDBJ databases">
        <title>Roseovarius spongiae sp. nov., isolated from a marine sponge.</title>
        <authorList>
            <person name="Zhuang L."/>
            <person name="Luo L."/>
        </authorList>
    </citation>
    <scope>NUCLEOTIDE SEQUENCE [LARGE SCALE GENOMIC DNA]</scope>
    <source>
        <strain evidence="7 8">HN-E21</strain>
    </source>
</reference>
<organism evidence="7 8">
    <name type="scientific">Roseovarius spongiae</name>
    <dbReference type="NCBI Taxonomy" id="2320272"/>
    <lineage>
        <taxon>Bacteria</taxon>
        <taxon>Pseudomonadati</taxon>
        <taxon>Pseudomonadota</taxon>
        <taxon>Alphaproteobacteria</taxon>
        <taxon>Rhodobacterales</taxon>
        <taxon>Roseobacteraceae</taxon>
        <taxon>Roseovarius</taxon>
    </lineage>
</organism>
<dbReference type="GO" id="GO:0005886">
    <property type="term" value="C:plasma membrane"/>
    <property type="evidence" value="ECO:0007669"/>
    <property type="project" value="UniProtKB-SubCell"/>
</dbReference>
<evidence type="ECO:0000256" key="4">
    <source>
        <dbReference type="ARBA" id="ARBA00022679"/>
    </source>
</evidence>
<dbReference type="AlphaFoldDB" id="A0A3A8AU53"/>
<evidence type="ECO:0000256" key="5">
    <source>
        <dbReference type="ARBA" id="ARBA00023136"/>
    </source>
</evidence>
<evidence type="ECO:0000313" key="8">
    <source>
        <dbReference type="Proteomes" id="UP000281128"/>
    </source>
</evidence>
<evidence type="ECO:0000313" key="7">
    <source>
        <dbReference type="EMBL" id="RKF15179.1"/>
    </source>
</evidence>
<dbReference type="Pfam" id="PF00535">
    <property type="entry name" value="Glycos_transf_2"/>
    <property type="match status" value="1"/>
</dbReference>
<dbReference type="EMBL" id="RAPE01000002">
    <property type="protein sequence ID" value="RKF15179.1"/>
    <property type="molecule type" value="Genomic_DNA"/>
</dbReference>
<name>A0A3A8AU53_9RHOB</name>
<feature type="domain" description="Glycosyltransferase 2-like" evidence="6">
    <location>
        <begin position="5"/>
        <end position="132"/>
    </location>
</feature>
<proteinExistence type="predicted"/>
<keyword evidence="2" id="KW-1003">Cell membrane</keyword>
<evidence type="ECO:0000256" key="3">
    <source>
        <dbReference type="ARBA" id="ARBA00022676"/>
    </source>
</evidence>
<keyword evidence="3" id="KW-0328">Glycosyltransferase</keyword>
<dbReference type="RefSeq" id="WP_121166382.1">
    <property type="nucleotide sequence ID" value="NZ_RAPE01000002.1"/>
</dbReference>
<evidence type="ECO:0000256" key="1">
    <source>
        <dbReference type="ARBA" id="ARBA00004236"/>
    </source>
</evidence>
<dbReference type="Proteomes" id="UP000281128">
    <property type="component" value="Unassembled WGS sequence"/>
</dbReference>
<gene>
    <name evidence="7" type="ORF">D6850_10075</name>
</gene>
<comment type="subcellular location">
    <subcellularLocation>
        <location evidence="1">Cell membrane</location>
    </subcellularLocation>
</comment>
<sequence length="274" mass="31093">MDFFVVIPAFNAADKIERTLRSLIRQTSVLDGQDSFRCLVCDGASTDGTPEAVAQIGDERITVQSEPDSGMYDALAKGLRQAEGDVTCYLPAGETLNPAAFSVLSEVFGRYAQIGWLTGRSVTCNERKQVTDSFLPHPYRRNFIDCGMYGTRLPCIQQESTFWRTELNREFDLDALRACTLAGDYFLWRSLARTQDLYVVNTDLGAFTIETGQLSQQQPGAYRREMRQLRRPPRLSERAAALLLRLRTKHARPRKNAPRQVSYDHASKIWRLSR</sequence>
<keyword evidence="4 7" id="KW-0808">Transferase</keyword>
<dbReference type="InterPro" id="IPR029044">
    <property type="entry name" value="Nucleotide-diphossugar_trans"/>
</dbReference>
<accession>A0A3A8AU53</accession>
<dbReference type="SUPFAM" id="SSF53448">
    <property type="entry name" value="Nucleotide-diphospho-sugar transferases"/>
    <property type="match status" value="1"/>
</dbReference>
<protein>
    <submittedName>
        <fullName evidence="7">Glycosyltransferase</fullName>
    </submittedName>
</protein>
<evidence type="ECO:0000259" key="6">
    <source>
        <dbReference type="Pfam" id="PF00535"/>
    </source>
</evidence>
<keyword evidence="5" id="KW-0472">Membrane</keyword>
<dbReference type="PANTHER" id="PTHR43646:SF2">
    <property type="entry name" value="GLYCOSYLTRANSFERASE 2-LIKE DOMAIN-CONTAINING PROTEIN"/>
    <property type="match status" value="1"/>
</dbReference>
<dbReference type="InterPro" id="IPR001173">
    <property type="entry name" value="Glyco_trans_2-like"/>
</dbReference>
<dbReference type="Gene3D" id="3.90.550.10">
    <property type="entry name" value="Spore Coat Polysaccharide Biosynthesis Protein SpsA, Chain A"/>
    <property type="match status" value="1"/>
</dbReference>
<keyword evidence="8" id="KW-1185">Reference proteome</keyword>
<comment type="caution">
    <text evidence="7">The sequence shown here is derived from an EMBL/GenBank/DDBJ whole genome shotgun (WGS) entry which is preliminary data.</text>
</comment>
<dbReference type="GO" id="GO:0016757">
    <property type="term" value="F:glycosyltransferase activity"/>
    <property type="evidence" value="ECO:0007669"/>
    <property type="project" value="UniProtKB-KW"/>
</dbReference>
<dbReference type="PANTHER" id="PTHR43646">
    <property type="entry name" value="GLYCOSYLTRANSFERASE"/>
    <property type="match status" value="1"/>
</dbReference>